<dbReference type="RefSeq" id="XP_005718801.1">
    <property type="nucleotide sequence ID" value="XM_005718744.1"/>
</dbReference>
<keyword evidence="3" id="KW-1185">Reference proteome</keyword>
<organism evidence="2 3">
    <name type="scientific">Chondrus crispus</name>
    <name type="common">Carrageen Irish moss</name>
    <name type="synonym">Polymorpha crispa</name>
    <dbReference type="NCBI Taxonomy" id="2769"/>
    <lineage>
        <taxon>Eukaryota</taxon>
        <taxon>Rhodophyta</taxon>
        <taxon>Florideophyceae</taxon>
        <taxon>Rhodymeniophycidae</taxon>
        <taxon>Gigartinales</taxon>
        <taxon>Gigartinaceae</taxon>
        <taxon>Chondrus</taxon>
    </lineage>
</organism>
<protein>
    <recommendedName>
        <fullName evidence="1">Aminoglycoside phosphotransferase domain-containing protein</fullName>
    </recommendedName>
</protein>
<dbReference type="PhylomeDB" id="R7QN37"/>
<dbReference type="OrthoDB" id="13148at2759"/>
<sequence>MLNLKSLQRKISQARQLEHARLLLGLKEMALRSEQPIYESSRARCERDLVNEVQLLTFDVTQQYVLLVASGPDEWRLPGFISYDVGDSSIVKVRSAAKTVIGIEFPFIILRHCYSEELSVERESDGLSASMIRAILVAQCHEKSQRVPSGCSWVAITNDHRAGVVHVSHSEKGAEQAIRRELEQTIANVSPPRRVPWASMGWYPETLRKVREILHGHNLHVMGELVQIRASSRGAVLRIKTNESDYYLKCSTSTSNDAGVTSIMSRVAPDLVAKPLFADVERRQMILVDHGDETGFCGLDGEGRKQVVRDLARLHRASAKVLPDLLKAGLPCYSPLWMRENLNSLFQCKELLSVLETEQIQKLSSLKVKLQDDLTELVDWEMPNCLIHNDTSDGNLIRKNADEGPGVRFFDFDSSFAGHPLFDVDWCNREILEVYAQEMDIADIDGLLRLNRKVFFNLGWLVQAYRYLDMAREAEDGAPREDALHWLGRSVRTLLW</sequence>
<proteinExistence type="predicted"/>
<name>R7QN37_CHOCR</name>
<dbReference type="EMBL" id="HG001975">
    <property type="protein sequence ID" value="CDF38896.1"/>
    <property type="molecule type" value="Genomic_DNA"/>
</dbReference>
<dbReference type="InterPro" id="IPR011009">
    <property type="entry name" value="Kinase-like_dom_sf"/>
</dbReference>
<dbReference type="GeneID" id="17326515"/>
<accession>R7QN37</accession>
<dbReference type="Gramene" id="CDF38896">
    <property type="protein sequence ID" value="CDF38896"/>
    <property type="gene ID" value="CHC_T00006385001"/>
</dbReference>
<evidence type="ECO:0000313" key="3">
    <source>
        <dbReference type="Proteomes" id="UP000012073"/>
    </source>
</evidence>
<evidence type="ECO:0000313" key="2">
    <source>
        <dbReference type="EMBL" id="CDF38896.1"/>
    </source>
</evidence>
<dbReference type="Pfam" id="PF01636">
    <property type="entry name" value="APH"/>
    <property type="match status" value="1"/>
</dbReference>
<feature type="domain" description="Aminoglycoside phosphotransferase" evidence="1">
    <location>
        <begin position="305"/>
        <end position="426"/>
    </location>
</feature>
<dbReference type="Gene3D" id="3.90.1200.10">
    <property type="match status" value="1"/>
</dbReference>
<dbReference type="InterPro" id="IPR002575">
    <property type="entry name" value="Aminoglycoside_PTrfase"/>
</dbReference>
<gene>
    <name evidence="2" type="ORF">CHC_T00006385001</name>
</gene>
<dbReference type="SUPFAM" id="SSF56112">
    <property type="entry name" value="Protein kinase-like (PK-like)"/>
    <property type="match status" value="1"/>
</dbReference>
<evidence type="ECO:0000259" key="1">
    <source>
        <dbReference type="Pfam" id="PF01636"/>
    </source>
</evidence>
<dbReference type="AlphaFoldDB" id="R7QN37"/>
<dbReference type="Proteomes" id="UP000012073">
    <property type="component" value="Unassembled WGS sequence"/>
</dbReference>
<dbReference type="KEGG" id="ccp:CHC_T00006385001"/>
<reference evidence="3" key="1">
    <citation type="journal article" date="2013" name="Proc. Natl. Acad. Sci. U.S.A.">
        <title>Genome structure and metabolic features in the red seaweed Chondrus crispus shed light on evolution of the Archaeplastida.</title>
        <authorList>
            <person name="Collen J."/>
            <person name="Porcel B."/>
            <person name="Carre W."/>
            <person name="Ball S.G."/>
            <person name="Chaparro C."/>
            <person name="Tonon T."/>
            <person name="Barbeyron T."/>
            <person name="Michel G."/>
            <person name="Noel B."/>
            <person name="Valentin K."/>
            <person name="Elias M."/>
            <person name="Artiguenave F."/>
            <person name="Arun A."/>
            <person name="Aury J.M."/>
            <person name="Barbosa-Neto J.F."/>
            <person name="Bothwell J.H."/>
            <person name="Bouget F.Y."/>
            <person name="Brillet L."/>
            <person name="Cabello-Hurtado F."/>
            <person name="Capella-Gutierrez S."/>
            <person name="Charrier B."/>
            <person name="Cladiere L."/>
            <person name="Cock J.M."/>
            <person name="Coelho S.M."/>
            <person name="Colleoni C."/>
            <person name="Czjzek M."/>
            <person name="Da Silva C."/>
            <person name="Delage L."/>
            <person name="Denoeud F."/>
            <person name="Deschamps P."/>
            <person name="Dittami S.M."/>
            <person name="Gabaldon T."/>
            <person name="Gachon C.M."/>
            <person name="Groisillier A."/>
            <person name="Herve C."/>
            <person name="Jabbari K."/>
            <person name="Katinka M."/>
            <person name="Kloareg B."/>
            <person name="Kowalczyk N."/>
            <person name="Labadie K."/>
            <person name="Leblanc C."/>
            <person name="Lopez P.J."/>
            <person name="McLachlan D.H."/>
            <person name="Meslet-Cladiere L."/>
            <person name="Moustafa A."/>
            <person name="Nehr Z."/>
            <person name="Nyvall Collen P."/>
            <person name="Panaud O."/>
            <person name="Partensky F."/>
            <person name="Poulain J."/>
            <person name="Rensing S.A."/>
            <person name="Rousvoal S."/>
            <person name="Samson G."/>
            <person name="Symeonidi A."/>
            <person name="Weissenbach J."/>
            <person name="Zambounis A."/>
            <person name="Wincker P."/>
            <person name="Boyen C."/>
        </authorList>
    </citation>
    <scope>NUCLEOTIDE SEQUENCE [LARGE SCALE GENOMIC DNA]</scope>
    <source>
        <strain evidence="3">cv. Stackhouse</strain>
    </source>
</reference>